<proteinExistence type="inferred from homology"/>
<feature type="domain" description="Aconitase A/isopropylmalate dehydratase small subunit swivel" evidence="3">
    <location>
        <begin position="54"/>
        <end position="105"/>
    </location>
</feature>
<accession>A0A3B1CED6</accession>
<dbReference type="InterPro" id="IPR050075">
    <property type="entry name" value="LeuD"/>
</dbReference>
<sequence>MKLTGKIWKFGDNIDTDVIIPARYLNTIDPVELASHCMEDANPEFAGNVGQGDIIVGGANFGCGSSREHAPIAIKGAGVSCVVAEYFARIFYRNAFNMGLPILECPEAAKEAETGDTLSVNLAEGTIRNETKGKTYTAAPVPPFMRELIDAGGLMAYTMKNLKG</sequence>
<dbReference type="Pfam" id="PF00694">
    <property type="entry name" value="Aconitase_C"/>
    <property type="match status" value="1"/>
</dbReference>
<dbReference type="CDD" id="cd01577">
    <property type="entry name" value="IPMI_Swivel"/>
    <property type="match status" value="1"/>
</dbReference>
<reference evidence="4" key="1">
    <citation type="submission" date="2018-06" db="EMBL/GenBank/DDBJ databases">
        <authorList>
            <person name="Zhirakovskaya E."/>
        </authorList>
    </citation>
    <scope>NUCLEOTIDE SEQUENCE</scope>
</reference>
<organism evidence="4">
    <name type="scientific">hydrothermal vent metagenome</name>
    <dbReference type="NCBI Taxonomy" id="652676"/>
    <lineage>
        <taxon>unclassified sequences</taxon>
        <taxon>metagenomes</taxon>
        <taxon>ecological metagenomes</taxon>
    </lineage>
</organism>
<evidence type="ECO:0000259" key="3">
    <source>
        <dbReference type="Pfam" id="PF00694"/>
    </source>
</evidence>
<gene>
    <name evidence="4" type="ORF">MNBD_NITROSPINAE03-1205</name>
</gene>
<dbReference type="PANTHER" id="PTHR43345:SF2">
    <property type="entry name" value="3-ISOPROPYLMALATE DEHYDRATASE SMALL SUBUNIT 1"/>
    <property type="match status" value="1"/>
</dbReference>
<protein>
    <submittedName>
        <fullName evidence="4">3-isopropylmalate dehydratase small subunit</fullName>
        <ecNumber evidence="4">4.2.1.33</ecNumber>
    </submittedName>
</protein>
<evidence type="ECO:0000313" key="4">
    <source>
        <dbReference type="EMBL" id="VAX15157.1"/>
    </source>
</evidence>
<dbReference type="InterPro" id="IPR000573">
    <property type="entry name" value="AconitaseA/IPMdHydase_ssu_swvl"/>
</dbReference>
<dbReference type="InterPro" id="IPR033940">
    <property type="entry name" value="IPMI_Swivel"/>
</dbReference>
<dbReference type="HAMAP" id="MF_01032">
    <property type="entry name" value="LeuD_type2"/>
    <property type="match status" value="1"/>
</dbReference>
<dbReference type="PANTHER" id="PTHR43345">
    <property type="entry name" value="3-ISOPROPYLMALATE DEHYDRATASE SMALL SUBUNIT 2-RELATED-RELATED"/>
    <property type="match status" value="1"/>
</dbReference>
<dbReference type="FunFam" id="3.20.19.10:FF:000007">
    <property type="entry name" value="Isopropylmalate/citramalate isomerase small subunit"/>
    <property type="match status" value="1"/>
</dbReference>
<evidence type="ECO:0000256" key="2">
    <source>
        <dbReference type="ARBA" id="ARBA00023239"/>
    </source>
</evidence>
<dbReference type="InterPro" id="IPR011827">
    <property type="entry name" value="LeuD_type2/HacB/DmdB"/>
</dbReference>
<comment type="similarity">
    <text evidence="1">Belongs to the LeuD family. LeuD type 2 subfamily.</text>
</comment>
<dbReference type="Gene3D" id="3.20.19.10">
    <property type="entry name" value="Aconitase, domain 4"/>
    <property type="match status" value="1"/>
</dbReference>
<dbReference type="EC" id="4.2.1.33" evidence="4"/>
<dbReference type="InterPro" id="IPR015928">
    <property type="entry name" value="Aconitase/3IPM_dehydase_swvl"/>
</dbReference>
<keyword evidence="2 4" id="KW-0456">Lyase</keyword>
<dbReference type="SUPFAM" id="SSF52016">
    <property type="entry name" value="LeuD/IlvD-like"/>
    <property type="match status" value="1"/>
</dbReference>
<evidence type="ECO:0000256" key="1">
    <source>
        <dbReference type="ARBA" id="ARBA00009869"/>
    </source>
</evidence>
<dbReference type="EMBL" id="UOGB01000008">
    <property type="protein sequence ID" value="VAX15157.1"/>
    <property type="molecule type" value="Genomic_DNA"/>
</dbReference>
<name>A0A3B1CED6_9ZZZZ</name>
<dbReference type="NCBIfam" id="TIGR02087">
    <property type="entry name" value="LEUD_arch"/>
    <property type="match status" value="1"/>
</dbReference>
<dbReference type="GO" id="GO:0003861">
    <property type="term" value="F:3-isopropylmalate dehydratase activity"/>
    <property type="evidence" value="ECO:0007669"/>
    <property type="project" value="UniProtKB-EC"/>
</dbReference>
<dbReference type="AlphaFoldDB" id="A0A3B1CED6"/>